<dbReference type="EMBL" id="JAVHNR010000003">
    <property type="protein sequence ID" value="KAK6347831.1"/>
    <property type="molecule type" value="Genomic_DNA"/>
</dbReference>
<feature type="compositionally biased region" description="Acidic residues" evidence="1">
    <location>
        <begin position="153"/>
        <end position="169"/>
    </location>
</feature>
<dbReference type="Gene3D" id="3.30.160.60">
    <property type="entry name" value="Classic Zinc Finger"/>
    <property type="match status" value="1"/>
</dbReference>
<protein>
    <submittedName>
        <fullName evidence="2">Uncharacterized protein</fullName>
    </submittedName>
</protein>
<evidence type="ECO:0000256" key="1">
    <source>
        <dbReference type="SAM" id="MobiDB-lite"/>
    </source>
</evidence>
<keyword evidence="3" id="KW-1185">Reference proteome</keyword>
<comment type="caution">
    <text evidence="2">The sequence shown here is derived from an EMBL/GenBank/DDBJ whole genome shotgun (WGS) entry which is preliminary data.</text>
</comment>
<feature type="compositionally biased region" description="Acidic residues" evidence="1">
    <location>
        <begin position="136"/>
        <end position="146"/>
    </location>
</feature>
<organism evidence="2 3">
    <name type="scientific">Orbilia javanica</name>
    <dbReference type="NCBI Taxonomy" id="47235"/>
    <lineage>
        <taxon>Eukaryota</taxon>
        <taxon>Fungi</taxon>
        <taxon>Dikarya</taxon>
        <taxon>Ascomycota</taxon>
        <taxon>Pezizomycotina</taxon>
        <taxon>Orbiliomycetes</taxon>
        <taxon>Orbiliales</taxon>
        <taxon>Orbiliaceae</taxon>
        <taxon>Orbilia</taxon>
    </lineage>
</organism>
<feature type="compositionally biased region" description="Polar residues" evidence="1">
    <location>
        <begin position="198"/>
        <end position="210"/>
    </location>
</feature>
<name>A0AAN8REC7_9PEZI</name>
<feature type="region of interest" description="Disordered" evidence="1">
    <location>
        <begin position="136"/>
        <end position="229"/>
    </location>
</feature>
<dbReference type="Proteomes" id="UP001313282">
    <property type="component" value="Unassembled WGS sequence"/>
</dbReference>
<sequence>MNEINKESNFMYIWKIQGDDFSDIVEDTKYTCLCCGEKYNRPRNFIEHIRGAERKTKRADTVLVFWNCQWCEAIFKSLSGLAKHYEEGCKKLCEEMYNLKEEKTRWDGSDEALKEMGGDGEVVVLDYKELTAVDFEGDADDEDEGEGPNVEDKDGEGDDENEESDEDENGNGGRKRNGVLEETGDSEPSSGESEDDYTGNQPTGLENMISSLGILREETSDDDDEEWAD</sequence>
<gene>
    <name evidence="2" type="ORF">TWF718_005655</name>
</gene>
<feature type="compositionally biased region" description="Acidic residues" evidence="1">
    <location>
        <begin position="219"/>
        <end position="229"/>
    </location>
</feature>
<evidence type="ECO:0000313" key="2">
    <source>
        <dbReference type="EMBL" id="KAK6347831.1"/>
    </source>
</evidence>
<evidence type="ECO:0000313" key="3">
    <source>
        <dbReference type="Proteomes" id="UP001313282"/>
    </source>
</evidence>
<reference evidence="2 3" key="1">
    <citation type="submission" date="2019-10" db="EMBL/GenBank/DDBJ databases">
        <authorList>
            <person name="Palmer J.M."/>
        </authorList>
    </citation>
    <scope>NUCLEOTIDE SEQUENCE [LARGE SCALE GENOMIC DNA]</scope>
    <source>
        <strain evidence="2 3">TWF718</strain>
    </source>
</reference>
<proteinExistence type="predicted"/>
<dbReference type="AlphaFoldDB" id="A0AAN8REC7"/>
<accession>A0AAN8REC7</accession>